<comment type="similarity">
    <text evidence="1">Belongs to the protein kinase superfamily. CAMK Ser/Thr protein kinase family.</text>
</comment>
<feature type="compositionally biased region" description="Low complexity" evidence="7">
    <location>
        <begin position="65"/>
        <end position="78"/>
    </location>
</feature>
<dbReference type="PROSITE" id="PS00108">
    <property type="entry name" value="PROTEIN_KINASE_ST"/>
    <property type="match status" value="1"/>
</dbReference>
<dbReference type="InterPro" id="IPR007110">
    <property type="entry name" value="Ig-like_dom"/>
</dbReference>
<dbReference type="PROSITE" id="PS50011">
    <property type="entry name" value="PROTEIN_KINASE_DOM"/>
    <property type="match status" value="1"/>
</dbReference>
<dbReference type="SMART" id="SM00220">
    <property type="entry name" value="S_TKc"/>
    <property type="match status" value="1"/>
</dbReference>
<keyword evidence="12" id="KW-0418">Kinase</keyword>
<dbReference type="InterPro" id="IPR003598">
    <property type="entry name" value="Ig_sub2"/>
</dbReference>
<keyword evidence="3 6" id="KW-0547">Nucleotide-binding</keyword>
<feature type="domain" description="Protein kinase" evidence="8">
    <location>
        <begin position="350"/>
        <end position="605"/>
    </location>
</feature>
<accession>A0A6P8FTY3</accession>
<dbReference type="AlphaFoldDB" id="A0A6P8FTY3"/>
<dbReference type="InterPro" id="IPR000719">
    <property type="entry name" value="Prot_kinase_dom"/>
</dbReference>
<dbReference type="SUPFAM" id="SSF48726">
    <property type="entry name" value="Immunoglobulin"/>
    <property type="match status" value="2"/>
</dbReference>
<dbReference type="Gene3D" id="2.60.40.10">
    <property type="entry name" value="Immunoglobulins"/>
    <property type="match status" value="3"/>
</dbReference>
<evidence type="ECO:0000313" key="12">
    <source>
        <dbReference type="RefSeq" id="XP_031426577.1"/>
    </source>
</evidence>
<dbReference type="GO" id="GO:0005524">
    <property type="term" value="F:ATP binding"/>
    <property type="evidence" value="ECO:0007669"/>
    <property type="project" value="UniProtKB-UniRule"/>
</dbReference>
<evidence type="ECO:0000256" key="3">
    <source>
        <dbReference type="ARBA" id="ARBA00022741"/>
    </source>
</evidence>
<dbReference type="SUPFAM" id="SSF49265">
    <property type="entry name" value="Fibronectin type III"/>
    <property type="match status" value="1"/>
</dbReference>
<dbReference type="CDD" id="cd00063">
    <property type="entry name" value="FN3"/>
    <property type="match status" value="1"/>
</dbReference>
<dbReference type="KEGG" id="char:105898678"/>
<dbReference type="InterPro" id="IPR003961">
    <property type="entry name" value="FN3_dom"/>
</dbReference>
<evidence type="ECO:0000259" key="8">
    <source>
        <dbReference type="PROSITE" id="PS50011"/>
    </source>
</evidence>
<gene>
    <name evidence="12" type="primary">mylk5</name>
</gene>
<feature type="domain" description="Fibronectin type-III" evidence="10">
    <location>
        <begin position="227"/>
        <end position="327"/>
    </location>
</feature>
<dbReference type="Pfam" id="PF00069">
    <property type="entry name" value="Pkinase"/>
    <property type="match status" value="1"/>
</dbReference>
<keyword evidence="12" id="KW-0808">Transferase</keyword>
<evidence type="ECO:0000256" key="1">
    <source>
        <dbReference type="ARBA" id="ARBA00006692"/>
    </source>
</evidence>
<proteinExistence type="inferred from homology"/>
<dbReference type="RefSeq" id="XP_031426577.1">
    <property type="nucleotide sequence ID" value="XM_031570717.2"/>
</dbReference>
<dbReference type="InterPro" id="IPR013783">
    <property type="entry name" value="Ig-like_fold"/>
</dbReference>
<dbReference type="GO" id="GO:0004672">
    <property type="term" value="F:protein kinase activity"/>
    <property type="evidence" value="ECO:0007669"/>
    <property type="project" value="InterPro"/>
</dbReference>
<dbReference type="GeneID" id="105898678"/>
<evidence type="ECO:0000259" key="10">
    <source>
        <dbReference type="PROSITE" id="PS50853"/>
    </source>
</evidence>
<dbReference type="PROSITE" id="PS50853">
    <property type="entry name" value="FN3"/>
    <property type="match status" value="1"/>
</dbReference>
<evidence type="ECO:0000256" key="6">
    <source>
        <dbReference type="PROSITE-ProRule" id="PRU10141"/>
    </source>
</evidence>
<dbReference type="PANTHER" id="PTHR47633:SF9">
    <property type="entry name" value="NON-SPECIFIC SERINE_THREONINE PROTEIN KINASE"/>
    <property type="match status" value="1"/>
</dbReference>
<protein>
    <submittedName>
        <fullName evidence="12">Myosin light chain kinase, smooth muscle</fullName>
    </submittedName>
</protein>
<dbReference type="InterPro" id="IPR011009">
    <property type="entry name" value="Kinase-like_dom_sf"/>
</dbReference>
<keyword evidence="5" id="KW-0393">Immunoglobulin domain</keyword>
<dbReference type="InterPro" id="IPR036179">
    <property type="entry name" value="Ig-like_dom_sf"/>
</dbReference>
<organism evidence="11 12">
    <name type="scientific">Clupea harengus</name>
    <name type="common">Atlantic herring</name>
    <dbReference type="NCBI Taxonomy" id="7950"/>
    <lineage>
        <taxon>Eukaryota</taxon>
        <taxon>Metazoa</taxon>
        <taxon>Chordata</taxon>
        <taxon>Craniata</taxon>
        <taxon>Vertebrata</taxon>
        <taxon>Euteleostomi</taxon>
        <taxon>Actinopterygii</taxon>
        <taxon>Neopterygii</taxon>
        <taxon>Teleostei</taxon>
        <taxon>Clupei</taxon>
        <taxon>Clupeiformes</taxon>
        <taxon>Clupeoidei</taxon>
        <taxon>Clupeidae</taxon>
        <taxon>Clupea</taxon>
    </lineage>
</organism>
<dbReference type="InterPro" id="IPR008271">
    <property type="entry name" value="Ser/Thr_kinase_AS"/>
</dbReference>
<dbReference type="OrthoDB" id="6070751at2759"/>
<dbReference type="Proteomes" id="UP000515152">
    <property type="component" value="Chromosome 1"/>
</dbReference>
<dbReference type="Pfam" id="PF07679">
    <property type="entry name" value="I-set"/>
    <property type="match status" value="2"/>
</dbReference>
<evidence type="ECO:0000313" key="11">
    <source>
        <dbReference type="Proteomes" id="UP000515152"/>
    </source>
</evidence>
<dbReference type="PANTHER" id="PTHR47633">
    <property type="entry name" value="IMMUNOGLOBULIN"/>
    <property type="match status" value="1"/>
</dbReference>
<evidence type="ECO:0000256" key="4">
    <source>
        <dbReference type="ARBA" id="ARBA00022840"/>
    </source>
</evidence>
<dbReference type="FunFam" id="1.10.510.10:FF:000321">
    <property type="entry name" value="Bent, isoform C"/>
    <property type="match status" value="1"/>
</dbReference>
<dbReference type="Pfam" id="PF00041">
    <property type="entry name" value="fn3"/>
    <property type="match status" value="1"/>
</dbReference>
<dbReference type="InterPro" id="IPR017441">
    <property type="entry name" value="Protein_kinase_ATP_BS"/>
</dbReference>
<dbReference type="Gene3D" id="3.30.200.20">
    <property type="entry name" value="Phosphorylase Kinase, domain 1"/>
    <property type="match status" value="1"/>
</dbReference>
<dbReference type="PROSITE" id="PS00107">
    <property type="entry name" value="PROTEIN_KINASE_ATP"/>
    <property type="match status" value="1"/>
</dbReference>
<sequence>MGLTAPAAVDTGMRMDGGEGKKRYVSTLHVQLSPRPRTGVTTNNLTMSKNETLDSDFEKMCQMKSKPSPSSSVFSPTSENLNGSRSPLTPLGEGGAARGPVSPVQSPQTGTPARRKEAILKRRSSSGTAPPLQFSTPPAVVEVQVGAEARLTAGFSGSSPVASCWSHNKEEVKDRPGYRVESSDEHSTLLISAARPEDAGLYCILLRDRKGSAQQTLTLSITDRPHPPASCPVVSFSPQGPVLSWSGPSYDGGVAVTGYVVEVKELGPRKSAVWRELTAHCKSTSFRLHSELRRHREYCFRVRVCNVVGVSEPSEESQVFQMDAQEDQQEELPQYVDVTIDTLHKVTDHYNVLEKLGSGKFGQVLRLKHKETGHVYAGKFYKGRREKERQAARREIELMNHLHHPKLVQCLAAYDNKPEVVMVMEFIAGGELFERIVDDSYEHTESTSASYMQQVLEGVQFMHEQSIVHLDLKPENIVCVDKSGTLIKVIDFGLACTLDPSTPLTVMHGTPEFVAPEVINYEPVSLGTDMWSIGVICYILLSGESPFQGSSDAETLALVTAAQWEFDDESFEDISSQAKEFISSLLNKNIRRRMSCEEALAHPWMVSAGAGAAKVLSKNKMKKFLARQKWKKTGKAILALKRMAPKSREGSLSVSSPVEDSAEVLEALERKLHSAPQFSQTLSDLTITAGSAALLTCQITGYPDPEVQWLKGEEVLEEQQSHVTMDYEEDGSCSLRLEKVEGQDFGVYTCRAVNDQGEAVCSATLTVKNRAGR</sequence>
<dbReference type="Gene3D" id="1.10.510.10">
    <property type="entry name" value="Transferase(Phosphotransferase) domain 1"/>
    <property type="match status" value="1"/>
</dbReference>
<dbReference type="PROSITE" id="PS50835">
    <property type="entry name" value="IG_LIKE"/>
    <property type="match status" value="1"/>
</dbReference>
<evidence type="ECO:0000259" key="9">
    <source>
        <dbReference type="PROSITE" id="PS50835"/>
    </source>
</evidence>
<reference evidence="12" key="1">
    <citation type="submission" date="2025-08" db="UniProtKB">
        <authorList>
            <consortium name="RefSeq"/>
        </authorList>
    </citation>
    <scope>IDENTIFICATION</scope>
</reference>
<dbReference type="SUPFAM" id="SSF56112">
    <property type="entry name" value="Protein kinase-like (PK-like)"/>
    <property type="match status" value="1"/>
</dbReference>
<dbReference type="CDD" id="cd14103">
    <property type="entry name" value="STKc_MLCK"/>
    <property type="match status" value="1"/>
</dbReference>
<dbReference type="SMART" id="SM00408">
    <property type="entry name" value="IGc2"/>
    <property type="match status" value="1"/>
</dbReference>
<evidence type="ECO:0000256" key="2">
    <source>
        <dbReference type="ARBA" id="ARBA00022737"/>
    </source>
</evidence>
<dbReference type="InterPro" id="IPR013098">
    <property type="entry name" value="Ig_I-set"/>
</dbReference>
<dbReference type="SMART" id="SM00409">
    <property type="entry name" value="IG"/>
    <property type="match status" value="2"/>
</dbReference>
<feature type="region of interest" description="Disordered" evidence="7">
    <location>
        <begin position="61"/>
        <end position="115"/>
    </location>
</feature>
<keyword evidence="4 6" id="KW-0067">ATP-binding</keyword>
<keyword evidence="11" id="KW-1185">Reference proteome</keyword>
<feature type="binding site" evidence="6">
    <location>
        <position position="379"/>
    </location>
    <ligand>
        <name>ATP</name>
        <dbReference type="ChEBI" id="CHEBI:30616"/>
    </ligand>
</feature>
<dbReference type="FunFam" id="2.60.40.10:FF:000080">
    <property type="entry name" value="Myosin light chain kinase, smooth muscle"/>
    <property type="match status" value="1"/>
</dbReference>
<name>A0A6P8FTY3_CLUHA</name>
<evidence type="ECO:0000256" key="5">
    <source>
        <dbReference type="ARBA" id="ARBA00023319"/>
    </source>
</evidence>
<feature type="domain" description="Ig-like" evidence="9">
    <location>
        <begin position="676"/>
        <end position="766"/>
    </location>
</feature>
<dbReference type="InterPro" id="IPR036116">
    <property type="entry name" value="FN3_sf"/>
</dbReference>
<dbReference type="CTD" id="100003770"/>
<keyword evidence="2" id="KW-0677">Repeat</keyword>
<dbReference type="InterPro" id="IPR003599">
    <property type="entry name" value="Ig_sub"/>
</dbReference>
<evidence type="ECO:0000256" key="7">
    <source>
        <dbReference type="SAM" id="MobiDB-lite"/>
    </source>
</evidence>